<reference evidence="3" key="1">
    <citation type="journal article" date="2019" name="Int. J. Syst. Evol. Microbiol.">
        <title>The Global Catalogue of Microorganisms (GCM) 10K type strain sequencing project: providing services to taxonomists for standard genome sequencing and annotation.</title>
        <authorList>
            <consortium name="The Broad Institute Genomics Platform"/>
            <consortium name="The Broad Institute Genome Sequencing Center for Infectious Disease"/>
            <person name="Wu L."/>
            <person name="Ma J."/>
        </authorList>
    </citation>
    <scope>NUCLEOTIDE SEQUENCE [LARGE SCALE GENOMIC DNA]</scope>
    <source>
        <strain evidence="3">CECT 8551</strain>
    </source>
</reference>
<evidence type="ECO:0000256" key="1">
    <source>
        <dbReference type="SAM" id="Phobius"/>
    </source>
</evidence>
<evidence type="ECO:0000313" key="3">
    <source>
        <dbReference type="Proteomes" id="UP001595766"/>
    </source>
</evidence>
<keyword evidence="1" id="KW-1133">Transmembrane helix</keyword>
<dbReference type="EMBL" id="JBHSAV010000092">
    <property type="protein sequence ID" value="MFC3978004.1"/>
    <property type="molecule type" value="Genomic_DNA"/>
</dbReference>
<dbReference type="RefSeq" id="WP_241296211.1">
    <property type="nucleotide sequence ID" value="NZ_JAKZGR010000012.1"/>
</dbReference>
<gene>
    <name evidence="2" type="ORF">ACFOUP_16590</name>
</gene>
<keyword evidence="3" id="KW-1185">Reference proteome</keyword>
<sequence>MTNQRKSKFWNDSNKLVSFSAILISAVSLFILIYQTSLASKQFELEQKQQLASVMPYLQIFQGYSSEEDFVYLKNTGLGPAFIKHVRMKYNDEIFENMDYLGLYRKVKKEGNHPDLIIETNSVTEGMVISPNDILVLLKVYSLENEDAWTDVLFGKKVEMEIEFASIYDERWQVSGTFSVPVKVKDFED</sequence>
<feature type="transmembrane region" description="Helical" evidence="1">
    <location>
        <begin position="16"/>
        <end position="34"/>
    </location>
</feature>
<protein>
    <submittedName>
        <fullName evidence="2">Uncharacterized protein</fullName>
    </submittedName>
</protein>
<evidence type="ECO:0000313" key="2">
    <source>
        <dbReference type="EMBL" id="MFC3978004.1"/>
    </source>
</evidence>
<dbReference type="Proteomes" id="UP001595766">
    <property type="component" value="Unassembled WGS sequence"/>
</dbReference>
<accession>A0ABV8EQZ7</accession>
<organism evidence="2 3">
    <name type="scientific">Belliella kenyensis</name>
    <dbReference type="NCBI Taxonomy" id="1472724"/>
    <lineage>
        <taxon>Bacteria</taxon>
        <taxon>Pseudomonadati</taxon>
        <taxon>Bacteroidota</taxon>
        <taxon>Cytophagia</taxon>
        <taxon>Cytophagales</taxon>
        <taxon>Cyclobacteriaceae</taxon>
        <taxon>Belliella</taxon>
    </lineage>
</organism>
<name>A0ABV8EQZ7_9BACT</name>
<comment type="caution">
    <text evidence="2">The sequence shown here is derived from an EMBL/GenBank/DDBJ whole genome shotgun (WGS) entry which is preliminary data.</text>
</comment>
<keyword evidence="1" id="KW-0812">Transmembrane</keyword>
<keyword evidence="1" id="KW-0472">Membrane</keyword>
<proteinExistence type="predicted"/>